<gene>
    <name evidence="2" type="ORF">APUU_50294S</name>
</gene>
<dbReference type="InterPro" id="IPR017438">
    <property type="entry name" value="ATP-NAD_kinase_N"/>
</dbReference>
<dbReference type="Pfam" id="PF00781">
    <property type="entry name" value="DAGK_cat"/>
    <property type="match status" value="1"/>
</dbReference>
<dbReference type="SUPFAM" id="SSF111331">
    <property type="entry name" value="NAD kinase/diacylglycerol kinase-like"/>
    <property type="match status" value="1"/>
</dbReference>
<keyword evidence="3" id="KW-1185">Reference proteome</keyword>
<dbReference type="AlphaFoldDB" id="A0A7R8AQ81"/>
<dbReference type="GO" id="GO:0046512">
    <property type="term" value="P:sphingosine biosynthetic process"/>
    <property type="evidence" value="ECO:0007669"/>
    <property type="project" value="TreeGrafter"/>
</dbReference>
<dbReference type="GO" id="GO:0001727">
    <property type="term" value="F:lipid kinase activity"/>
    <property type="evidence" value="ECO:0007669"/>
    <property type="project" value="TreeGrafter"/>
</dbReference>
<evidence type="ECO:0000313" key="3">
    <source>
        <dbReference type="Proteomes" id="UP000654913"/>
    </source>
</evidence>
<dbReference type="Gene3D" id="3.40.50.10330">
    <property type="entry name" value="Probable inorganic polyphosphate/atp-NAD kinase, domain 1"/>
    <property type="match status" value="1"/>
</dbReference>
<dbReference type="Gene3D" id="2.60.200.40">
    <property type="match status" value="1"/>
</dbReference>
<dbReference type="InterPro" id="IPR016064">
    <property type="entry name" value="NAD/diacylglycerol_kinase_sf"/>
</dbReference>
<feature type="domain" description="DAGKc" evidence="1">
    <location>
        <begin position="102"/>
        <end position="247"/>
    </location>
</feature>
<reference evidence="2" key="1">
    <citation type="submission" date="2021-01" db="EMBL/GenBank/DDBJ databases">
        <authorList>
            <consortium name="Aspergillus puulaauensis MK2 genome sequencing consortium"/>
            <person name="Kazuki M."/>
            <person name="Futagami T."/>
        </authorList>
    </citation>
    <scope>NUCLEOTIDE SEQUENCE</scope>
    <source>
        <strain evidence="2">MK2</strain>
    </source>
</reference>
<dbReference type="PROSITE" id="PS50146">
    <property type="entry name" value="DAGK"/>
    <property type="match status" value="1"/>
</dbReference>
<dbReference type="KEGG" id="apuu:APUU_50294S"/>
<dbReference type="Proteomes" id="UP000654913">
    <property type="component" value="Chromosome 5"/>
</dbReference>
<name>A0A7R8AQ81_9EURO</name>
<organism evidence="2 3">
    <name type="scientific">Aspergillus puulaauensis</name>
    <dbReference type="NCBI Taxonomy" id="1220207"/>
    <lineage>
        <taxon>Eukaryota</taxon>
        <taxon>Fungi</taxon>
        <taxon>Dikarya</taxon>
        <taxon>Ascomycota</taxon>
        <taxon>Pezizomycotina</taxon>
        <taxon>Eurotiomycetes</taxon>
        <taxon>Eurotiomycetidae</taxon>
        <taxon>Eurotiales</taxon>
        <taxon>Aspergillaceae</taxon>
        <taxon>Aspergillus</taxon>
    </lineage>
</organism>
<dbReference type="InterPro" id="IPR050187">
    <property type="entry name" value="Lipid_Phosphate_FormReg"/>
</dbReference>
<dbReference type="OrthoDB" id="3853857at2759"/>
<dbReference type="GO" id="GO:0005737">
    <property type="term" value="C:cytoplasm"/>
    <property type="evidence" value="ECO:0007669"/>
    <property type="project" value="TreeGrafter"/>
</dbReference>
<accession>A0A7R8AQ81</accession>
<proteinExistence type="predicted"/>
<dbReference type="GO" id="GO:0016020">
    <property type="term" value="C:membrane"/>
    <property type="evidence" value="ECO:0007669"/>
    <property type="project" value="TreeGrafter"/>
</dbReference>
<reference evidence="2" key="2">
    <citation type="submission" date="2021-02" db="EMBL/GenBank/DDBJ databases">
        <title>Aspergillus puulaauensis MK2 genome sequence.</title>
        <authorList>
            <person name="Futagami T."/>
            <person name="Mori K."/>
            <person name="Kadooka C."/>
            <person name="Tanaka T."/>
        </authorList>
    </citation>
    <scope>NUCLEOTIDE SEQUENCE</scope>
    <source>
        <strain evidence="2">MK2</strain>
    </source>
</reference>
<evidence type="ECO:0000313" key="2">
    <source>
        <dbReference type="EMBL" id="BCS25583.1"/>
    </source>
</evidence>
<dbReference type="PANTHER" id="PTHR12358:SF108">
    <property type="entry name" value="DAGKC DOMAIN-CONTAINING PROTEIN"/>
    <property type="match status" value="1"/>
</dbReference>
<dbReference type="EMBL" id="AP024447">
    <property type="protein sequence ID" value="BCS25583.1"/>
    <property type="molecule type" value="Genomic_DNA"/>
</dbReference>
<protein>
    <recommendedName>
        <fullName evidence="1">DAGKc domain-containing protein</fullName>
    </recommendedName>
</protein>
<dbReference type="GeneID" id="64975588"/>
<evidence type="ECO:0000259" key="1">
    <source>
        <dbReference type="PROSITE" id="PS50146"/>
    </source>
</evidence>
<dbReference type="PANTHER" id="PTHR12358">
    <property type="entry name" value="SPHINGOSINE KINASE"/>
    <property type="match status" value="1"/>
</dbReference>
<dbReference type="RefSeq" id="XP_041557777.1">
    <property type="nucleotide sequence ID" value="XM_041705276.1"/>
</dbReference>
<dbReference type="InterPro" id="IPR001206">
    <property type="entry name" value="Diacylglycerol_kinase_cat_dom"/>
</dbReference>
<sequence>MSEHTTPFGKTWFDCATTGDCVECVDANTKSQIIVPIEDILCIIPNNRRHAYGYTMLFIRKDDCFPNPTFNLEGVLLRSPPSTLLSGRLISDIPSHLDHSRNRNLRLHVVISTASGTGTANLYFNHTLQQLFDWIGVEQYEVHETKSPQTITELCHSLFIPQAEAGAPQTIILLSGDGGICDIIDSFYGTKKSICTMPSIVLIPEGTGNALASSIGLLAHPKAPLTALLRGKPYPLPVFVSTFSDGAKYVQDDPAQSPSIDEHPSLTIYGGIVASWGVHASLVADSDTVEYRKFGADRFKMAAEKLLFPPDGSETHEYSGTITLIRKADQHNIDHEETLEHKKHMYVLATLVSNLEKGFMISPESAALDGSLRMLRFGPMEPQQAMALLSAAYRNGQHVQYDEVMYSEIEEFKIDFHEAEKRWRRVCIDGRVVVVEDKGWMRVRKERRRLVNILLPEPM</sequence>